<evidence type="ECO:0000256" key="2">
    <source>
        <dbReference type="SAM" id="SignalP"/>
    </source>
</evidence>
<dbReference type="Proteomes" id="UP001595462">
    <property type="component" value="Unassembled WGS sequence"/>
</dbReference>
<feature type="chain" id="PRO_5045927548" evidence="2">
    <location>
        <begin position="24"/>
        <end position="249"/>
    </location>
</feature>
<keyword evidence="2" id="KW-0732">Signal</keyword>
<dbReference type="EMBL" id="JBHRSS010000008">
    <property type="protein sequence ID" value="MFC3105429.1"/>
    <property type="molecule type" value="Genomic_DNA"/>
</dbReference>
<dbReference type="RefSeq" id="WP_380690980.1">
    <property type="nucleotide sequence ID" value="NZ_JBHRSS010000008.1"/>
</dbReference>
<organism evidence="3 4">
    <name type="scientific">Salinisphaera aquimarina</name>
    <dbReference type="NCBI Taxonomy" id="2094031"/>
    <lineage>
        <taxon>Bacteria</taxon>
        <taxon>Pseudomonadati</taxon>
        <taxon>Pseudomonadota</taxon>
        <taxon>Gammaproteobacteria</taxon>
        <taxon>Salinisphaerales</taxon>
        <taxon>Salinisphaeraceae</taxon>
        <taxon>Salinisphaera</taxon>
    </lineage>
</organism>
<comment type="caution">
    <text evidence="3">The sequence shown here is derived from an EMBL/GenBank/DDBJ whole genome shotgun (WGS) entry which is preliminary data.</text>
</comment>
<evidence type="ECO:0000256" key="1">
    <source>
        <dbReference type="SAM" id="MobiDB-lite"/>
    </source>
</evidence>
<feature type="region of interest" description="Disordered" evidence="1">
    <location>
        <begin position="25"/>
        <end position="54"/>
    </location>
</feature>
<keyword evidence="4" id="KW-1185">Reference proteome</keyword>
<sequence>MARRSFIGFSFGLTLALSLPAAAQSDPAPAMLKRPTTTDQATQSRETREKAITKQRAQQWDLSVSEWQRYKTLLKGIDGYRSDKLDPLTELGIRARSTAERRRYARKLARLEHERTQRVLAFQKTYDQVFSQMYAGQTPVNAQGMTQALMAGPQSAAKLGLDQSSRPAIVVRIHDCSACKRIVQKQANSQMPMDIYVVDADSDDAIRRWAMQVGLNPKRVRSGDITLNHAPQKLVRTIDADSLPHVFSR</sequence>
<accession>A0ABV7ERQ2</accession>
<gene>
    <name evidence="3" type="ORF">ACFOSU_16260</name>
</gene>
<reference evidence="4" key="1">
    <citation type="journal article" date="2019" name="Int. J. Syst. Evol. Microbiol.">
        <title>The Global Catalogue of Microorganisms (GCM) 10K type strain sequencing project: providing services to taxonomists for standard genome sequencing and annotation.</title>
        <authorList>
            <consortium name="The Broad Institute Genomics Platform"/>
            <consortium name="The Broad Institute Genome Sequencing Center for Infectious Disease"/>
            <person name="Wu L."/>
            <person name="Ma J."/>
        </authorList>
    </citation>
    <scope>NUCLEOTIDE SEQUENCE [LARGE SCALE GENOMIC DNA]</scope>
    <source>
        <strain evidence="4">KCTC 52640</strain>
    </source>
</reference>
<dbReference type="NCBIfam" id="TIGR03759">
    <property type="entry name" value="conj_TIGR03759"/>
    <property type="match status" value="1"/>
</dbReference>
<dbReference type="InterPro" id="IPR022293">
    <property type="entry name" value="Integrating-conj_element"/>
</dbReference>
<feature type="signal peptide" evidence="2">
    <location>
        <begin position="1"/>
        <end position="23"/>
    </location>
</feature>
<proteinExistence type="predicted"/>
<evidence type="ECO:0000313" key="4">
    <source>
        <dbReference type="Proteomes" id="UP001595462"/>
    </source>
</evidence>
<feature type="compositionally biased region" description="Polar residues" evidence="1">
    <location>
        <begin position="35"/>
        <end position="44"/>
    </location>
</feature>
<name>A0ABV7ERQ2_9GAMM</name>
<evidence type="ECO:0000313" key="3">
    <source>
        <dbReference type="EMBL" id="MFC3105429.1"/>
    </source>
</evidence>
<protein>
    <submittedName>
        <fullName evidence="3">TIGR03759 family integrating conjugative element protein</fullName>
    </submittedName>
</protein>